<name>A0A8H5ME35_9AGAR</name>
<proteinExistence type="inferred from homology"/>
<accession>A0A8H5ME35</accession>
<comment type="similarity">
    <text evidence="1">Belongs to the cytochrome b5 family. MAPR subfamily.</text>
</comment>
<dbReference type="Pfam" id="PF00173">
    <property type="entry name" value="Cyt-b5"/>
    <property type="match status" value="1"/>
</dbReference>
<protein>
    <recommendedName>
        <fullName evidence="3">Cytochrome b5 heme-binding domain-containing protein</fullName>
    </recommendedName>
</protein>
<dbReference type="GO" id="GO:0016020">
    <property type="term" value="C:membrane"/>
    <property type="evidence" value="ECO:0007669"/>
    <property type="project" value="TreeGrafter"/>
</dbReference>
<comment type="caution">
    <text evidence="4">The sequence shown here is derived from an EMBL/GenBank/DDBJ whole genome shotgun (WGS) entry which is preliminary data.</text>
</comment>
<dbReference type="GO" id="GO:0012505">
    <property type="term" value="C:endomembrane system"/>
    <property type="evidence" value="ECO:0007669"/>
    <property type="project" value="TreeGrafter"/>
</dbReference>
<gene>
    <name evidence="4" type="ORF">D9757_002651</name>
</gene>
<sequence length="282" mass="32030">MSWFKSSMSGEEPEPYREPEGTHKVADPSIPNRMVTDKAANKPFLAHKAYRDKQEKLHNDWVERQRIRKEKIARGEEVGPEEKDPTEPEEVGFKGLLKFFLYLIIFGALTGKLFTGSFTWNHEDKLVLLKSFMPSDQRLFSESKLAQYDGSVPGVPILLAIDGDVYDVSKGKAYQPKGSYHYFAGVDASRAFATGCFGTHRTHDLRGITEDEMKSLEHWKDFYSNHKDYKKIGRVSYRPIDPASPIPEHCKPEKAAQQKASQPAEKNKAEQGKANQAVHEDL</sequence>
<dbReference type="InterPro" id="IPR036400">
    <property type="entry name" value="Cyt_B5-like_heme/steroid_sf"/>
</dbReference>
<feature type="domain" description="Cytochrome b5 heme-binding" evidence="3">
    <location>
        <begin position="140"/>
        <end position="236"/>
    </location>
</feature>
<dbReference type="PANTHER" id="PTHR10281:SF76">
    <property type="entry name" value="CALCUTTA CUP-RELATED"/>
    <property type="match status" value="1"/>
</dbReference>
<dbReference type="SMART" id="SM01117">
    <property type="entry name" value="Cyt-b5"/>
    <property type="match status" value="1"/>
</dbReference>
<feature type="region of interest" description="Disordered" evidence="2">
    <location>
        <begin position="240"/>
        <end position="282"/>
    </location>
</feature>
<dbReference type="OrthoDB" id="10257697at2759"/>
<dbReference type="SUPFAM" id="SSF55856">
    <property type="entry name" value="Cytochrome b5-like heme/steroid binding domain"/>
    <property type="match status" value="1"/>
</dbReference>
<feature type="region of interest" description="Disordered" evidence="2">
    <location>
        <begin position="1"/>
        <end position="33"/>
    </location>
</feature>
<feature type="compositionally biased region" description="Basic and acidic residues" evidence="2">
    <location>
        <begin position="14"/>
        <end position="26"/>
    </location>
</feature>
<dbReference type="PANTHER" id="PTHR10281">
    <property type="entry name" value="MEMBRANE-ASSOCIATED PROGESTERONE RECEPTOR COMPONENT-RELATED"/>
    <property type="match status" value="1"/>
</dbReference>
<dbReference type="AlphaFoldDB" id="A0A8H5ME35"/>
<reference evidence="4 5" key="1">
    <citation type="journal article" date="2020" name="ISME J.">
        <title>Uncovering the hidden diversity of litter-decomposition mechanisms in mushroom-forming fungi.</title>
        <authorList>
            <person name="Floudas D."/>
            <person name="Bentzer J."/>
            <person name="Ahren D."/>
            <person name="Johansson T."/>
            <person name="Persson P."/>
            <person name="Tunlid A."/>
        </authorList>
    </citation>
    <scope>NUCLEOTIDE SEQUENCE [LARGE SCALE GENOMIC DNA]</scope>
    <source>
        <strain evidence="4 5">CBS 406.79</strain>
    </source>
</reference>
<evidence type="ECO:0000313" key="5">
    <source>
        <dbReference type="Proteomes" id="UP000518752"/>
    </source>
</evidence>
<dbReference type="InterPro" id="IPR050577">
    <property type="entry name" value="MAPR/NEUFC/NENF-like"/>
</dbReference>
<organism evidence="4 5">
    <name type="scientific">Collybiopsis confluens</name>
    <dbReference type="NCBI Taxonomy" id="2823264"/>
    <lineage>
        <taxon>Eukaryota</taxon>
        <taxon>Fungi</taxon>
        <taxon>Dikarya</taxon>
        <taxon>Basidiomycota</taxon>
        <taxon>Agaricomycotina</taxon>
        <taxon>Agaricomycetes</taxon>
        <taxon>Agaricomycetidae</taxon>
        <taxon>Agaricales</taxon>
        <taxon>Marasmiineae</taxon>
        <taxon>Omphalotaceae</taxon>
        <taxon>Collybiopsis</taxon>
    </lineage>
</organism>
<keyword evidence="5" id="KW-1185">Reference proteome</keyword>
<evidence type="ECO:0000313" key="4">
    <source>
        <dbReference type="EMBL" id="KAF5390638.1"/>
    </source>
</evidence>
<evidence type="ECO:0000259" key="3">
    <source>
        <dbReference type="SMART" id="SM01117"/>
    </source>
</evidence>
<evidence type="ECO:0000256" key="2">
    <source>
        <dbReference type="SAM" id="MobiDB-lite"/>
    </source>
</evidence>
<dbReference type="Proteomes" id="UP000518752">
    <property type="component" value="Unassembled WGS sequence"/>
</dbReference>
<dbReference type="EMBL" id="JAACJN010000014">
    <property type="protein sequence ID" value="KAF5390638.1"/>
    <property type="molecule type" value="Genomic_DNA"/>
</dbReference>
<dbReference type="Gene3D" id="3.10.120.10">
    <property type="entry name" value="Cytochrome b5-like heme/steroid binding domain"/>
    <property type="match status" value="1"/>
</dbReference>
<evidence type="ECO:0000256" key="1">
    <source>
        <dbReference type="ARBA" id="ARBA00038357"/>
    </source>
</evidence>
<dbReference type="InterPro" id="IPR001199">
    <property type="entry name" value="Cyt_B5-like_heme/steroid-bd"/>
</dbReference>